<proteinExistence type="predicted"/>
<name>A0A2S3U261_LACPN</name>
<evidence type="ECO:0000256" key="2">
    <source>
        <dbReference type="ARBA" id="ARBA00022842"/>
    </source>
</evidence>
<sequence>MTVPRTNEGLGIEVDMDAIEKAHQLYVDNNLGARDDAKAMQYLIPNWQFDAKRPALVR</sequence>
<dbReference type="EC" id="4.2.1.40" evidence="3"/>
<evidence type="ECO:0000313" key="3">
    <source>
        <dbReference type="EMBL" id="POD81969.1"/>
    </source>
</evidence>
<accession>A0A2S3U261</accession>
<dbReference type="GO" id="GO:0046872">
    <property type="term" value="F:metal ion binding"/>
    <property type="evidence" value="ECO:0007669"/>
    <property type="project" value="UniProtKB-KW"/>
</dbReference>
<dbReference type="Proteomes" id="UP000236990">
    <property type="component" value="Unassembled WGS sequence"/>
</dbReference>
<gene>
    <name evidence="3" type="primary">gudD</name>
    <name evidence="3" type="ORF">S101258_03001</name>
</gene>
<evidence type="ECO:0000313" key="4">
    <source>
        <dbReference type="Proteomes" id="UP000236990"/>
    </source>
</evidence>
<reference evidence="3 4" key="1">
    <citation type="submission" date="2017-06" db="EMBL/GenBank/DDBJ databases">
        <title>Genome sequence of Lactobacillus plantarum subsp. plantarum strain SRCM101258.</title>
        <authorList>
            <person name="Cho S.H."/>
        </authorList>
    </citation>
    <scope>NUCLEOTIDE SEQUENCE [LARGE SCALE GENOMIC DNA]</scope>
    <source>
        <strain evidence="3 4">SRCM101258</strain>
    </source>
</reference>
<protein>
    <submittedName>
        <fullName evidence="3">Glucarate dehydratase</fullName>
        <ecNumber evidence="3">4.2.1.40</ecNumber>
    </submittedName>
</protein>
<dbReference type="EMBL" id="NKCZ01000125">
    <property type="protein sequence ID" value="POD81969.1"/>
    <property type="molecule type" value="Genomic_DNA"/>
</dbReference>
<dbReference type="GO" id="GO:0008872">
    <property type="term" value="F:glucarate dehydratase activity"/>
    <property type="evidence" value="ECO:0007669"/>
    <property type="project" value="UniProtKB-EC"/>
</dbReference>
<keyword evidence="1" id="KW-0479">Metal-binding</keyword>
<keyword evidence="2" id="KW-0460">Magnesium</keyword>
<dbReference type="InterPro" id="IPR036849">
    <property type="entry name" value="Enolase-like_C_sf"/>
</dbReference>
<dbReference type="AlphaFoldDB" id="A0A2S3U261"/>
<evidence type="ECO:0000256" key="1">
    <source>
        <dbReference type="ARBA" id="ARBA00022723"/>
    </source>
</evidence>
<keyword evidence="3" id="KW-0456">Lyase</keyword>
<dbReference type="SUPFAM" id="SSF51604">
    <property type="entry name" value="Enolase C-terminal domain-like"/>
    <property type="match status" value="1"/>
</dbReference>
<organism evidence="3 4">
    <name type="scientific">Lactiplantibacillus plantarum subsp. plantarum</name>
    <dbReference type="NCBI Taxonomy" id="337330"/>
    <lineage>
        <taxon>Bacteria</taxon>
        <taxon>Bacillati</taxon>
        <taxon>Bacillota</taxon>
        <taxon>Bacilli</taxon>
        <taxon>Lactobacillales</taxon>
        <taxon>Lactobacillaceae</taxon>
        <taxon>Lactiplantibacillus</taxon>
    </lineage>
</organism>
<comment type="caution">
    <text evidence="3">The sequence shown here is derived from an EMBL/GenBank/DDBJ whole genome shotgun (WGS) entry which is preliminary data.</text>
</comment>